<organism evidence="2 3">
    <name type="scientific">Duganella lactea</name>
    <dbReference type="NCBI Taxonomy" id="2692173"/>
    <lineage>
        <taxon>Bacteria</taxon>
        <taxon>Pseudomonadati</taxon>
        <taxon>Pseudomonadota</taxon>
        <taxon>Betaproteobacteria</taxon>
        <taxon>Burkholderiales</taxon>
        <taxon>Oxalobacteraceae</taxon>
        <taxon>Telluria group</taxon>
        <taxon>Duganella</taxon>
    </lineage>
</organism>
<evidence type="ECO:0000313" key="3">
    <source>
        <dbReference type="Proteomes" id="UP000474565"/>
    </source>
</evidence>
<gene>
    <name evidence="2" type="ORF">GTP44_20540</name>
</gene>
<evidence type="ECO:0000313" key="2">
    <source>
        <dbReference type="EMBL" id="MYM84329.1"/>
    </source>
</evidence>
<feature type="region of interest" description="Disordered" evidence="1">
    <location>
        <begin position="44"/>
        <end position="69"/>
    </location>
</feature>
<comment type="caution">
    <text evidence="2">The sequence shown here is derived from an EMBL/GenBank/DDBJ whole genome shotgun (WGS) entry which is preliminary data.</text>
</comment>
<accession>A0A6L8MNK6</accession>
<dbReference type="EMBL" id="WWCP01000031">
    <property type="protein sequence ID" value="MYM84329.1"/>
    <property type="molecule type" value="Genomic_DNA"/>
</dbReference>
<dbReference type="Proteomes" id="UP000474565">
    <property type="component" value="Unassembled WGS sequence"/>
</dbReference>
<dbReference type="RefSeq" id="WP_161020869.1">
    <property type="nucleotide sequence ID" value="NZ_WWCP01000031.1"/>
</dbReference>
<sequence>MAKTTLREEDADDPLTLANARFEHFLKTQQSIPWALVSTYLDQRAAGKSPQRPQPQTFFGDHGSPRIDA</sequence>
<protein>
    <submittedName>
        <fullName evidence="2">Uncharacterized protein</fullName>
    </submittedName>
</protein>
<evidence type="ECO:0000256" key="1">
    <source>
        <dbReference type="SAM" id="MobiDB-lite"/>
    </source>
</evidence>
<dbReference type="AlphaFoldDB" id="A0A6L8MNK6"/>
<name>A0A6L8MNK6_9BURK</name>
<proteinExistence type="predicted"/>
<reference evidence="2 3" key="1">
    <citation type="submission" date="2019-12" db="EMBL/GenBank/DDBJ databases">
        <title>Novel species isolated from a subtropical stream in China.</title>
        <authorList>
            <person name="Lu H."/>
        </authorList>
    </citation>
    <scope>NUCLEOTIDE SEQUENCE [LARGE SCALE GENOMIC DNA]</scope>
    <source>
        <strain evidence="2 3">FT50W</strain>
    </source>
</reference>